<evidence type="ECO:0000256" key="1">
    <source>
        <dbReference type="SAM" id="MobiDB-lite"/>
    </source>
</evidence>
<dbReference type="SUPFAM" id="SSF48065">
    <property type="entry name" value="DBL homology domain (DH-domain)"/>
    <property type="match status" value="1"/>
</dbReference>
<evidence type="ECO:0000313" key="3">
    <source>
        <dbReference type="EMBL" id="TKY89267.1"/>
    </source>
</evidence>
<dbReference type="InterPro" id="IPR000219">
    <property type="entry name" value="DH_dom"/>
</dbReference>
<feature type="region of interest" description="Disordered" evidence="1">
    <location>
        <begin position="1105"/>
        <end position="1223"/>
    </location>
</feature>
<feature type="region of interest" description="Disordered" evidence="1">
    <location>
        <begin position="739"/>
        <end position="773"/>
    </location>
</feature>
<feature type="region of interest" description="Disordered" evidence="1">
    <location>
        <begin position="1023"/>
        <end position="1072"/>
    </location>
</feature>
<feature type="region of interest" description="Disordered" evidence="1">
    <location>
        <begin position="942"/>
        <end position="1002"/>
    </location>
</feature>
<feature type="compositionally biased region" description="Low complexity" evidence="1">
    <location>
        <begin position="174"/>
        <end position="198"/>
    </location>
</feature>
<feature type="region of interest" description="Disordered" evidence="1">
    <location>
        <begin position="1325"/>
        <end position="1394"/>
    </location>
</feature>
<dbReference type="Gene3D" id="1.20.900.10">
    <property type="entry name" value="Dbl homology (DH) domain"/>
    <property type="match status" value="1"/>
</dbReference>
<feature type="region of interest" description="Disordered" evidence="1">
    <location>
        <begin position="1"/>
        <end position="160"/>
    </location>
</feature>
<feature type="compositionally biased region" description="Low complexity" evidence="1">
    <location>
        <begin position="467"/>
        <end position="483"/>
    </location>
</feature>
<feature type="compositionally biased region" description="Low complexity" evidence="1">
    <location>
        <begin position="595"/>
        <end position="617"/>
    </location>
</feature>
<feature type="compositionally biased region" description="Polar residues" evidence="1">
    <location>
        <begin position="1370"/>
        <end position="1381"/>
    </location>
</feature>
<dbReference type="GO" id="GO:0005085">
    <property type="term" value="F:guanyl-nucleotide exchange factor activity"/>
    <property type="evidence" value="ECO:0007669"/>
    <property type="project" value="InterPro"/>
</dbReference>
<dbReference type="KEGG" id="sgra:EX895_001798"/>
<dbReference type="InterPro" id="IPR035899">
    <property type="entry name" value="DBL_dom_sf"/>
</dbReference>
<reference evidence="3 4" key="1">
    <citation type="submission" date="2019-05" db="EMBL/GenBank/DDBJ databases">
        <title>Sporisorium graminicola CBS 10092 draft sequencing and annotation.</title>
        <authorList>
            <person name="Solano-Gonzalez S."/>
            <person name="Caddick M.X."/>
            <person name="Darby A."/>
        </authorList>
    </citation>
    <scope>NUCLEOTIDE SEQUENCE [LARGE SCALE GENOMIC DNA]</scope>
    <source>
        <strain evidence="3 4">CBS 10092</strain>
    </source>
</reference>
<dbReference type="EMBL" id="SRRM01000005">
    <property type="protein sequence ID" value="TKY89267.1"/>
    <property type="molecule type" value="Genomic_DNA"/>
</dbReference>
<feature type="compositionally biased region" description="Low complexity" evidence="1">
    <location>
        <begin position="1724"/>
        <end position="1739"/>
    </location>
</feature>
<dbReference type="OrthoDB" id="660555at2759"/>
<feature type="compositionally biased region" description="Low complexity" evidence="1">
    <location>
        <begin position="328"/>
        <end position="340"/>
    </location>
</feature>
<feature type="region of interest" description="Disordered" evidence="1">
    <location>
        <begin position="460"/>
        <end position="682"/>
    </location>
</feature>
<comment type="caution">
    <text evidence="3">The sequence shown here is derived from an EMBL/GenBank/DDBJ whole genome shotgun (WGS) entry which is preliminary data.</text>
</comment>
<feature type="compositionally biased region" description="Low complexity" evidence="1">
    <location>
        <begin position="409"/>
        <end position="425"/>
    </location>
</feature>
<feature type="compositionally biased region" description="Low complexity" evidence="1">
    <location>
        <begin position="501"/>
        <end position="521"/>
    </location>
</feature>
<feature type="compositionally biased region" description="Polar residues" evidence="1">
    <location>
        <begin position="24"/>
        <end position="45"/>
    </location>
</feature>
<protein>
    <recommendedName>
        <fullName evidence="2">DH domain-containing protein</fullName>
    </recommendedName>
</protein>
<accession>A0A4U7KYB7</accession>
<feature type="compositionally biased region" description="Polar residues" evidence="1">
    <location>
        <begin position="1195"/>
        <end position="1215"/>
    </location>
</feature>
<dbReference type="RefSeq" id="XP_029741252.1">
    <property type="nucleotide sequence ID" value="XM_029882397.1"/>
</dbReference>
<feature type="compositionally biased region" description="Polar residues" evidence="1">
    <location>
        <begin position="571"/>
        <end position="590"/>
    </location>
</feature>
<dbReference type="GeneID" id="40724693"/>
<feature type="region of interest" description="Disordered" evidence="1">
    <location>
        <begin position="290"/>
        <end position="312"/>
    </location>
</feature>
<gene>
    <name evidence="3" type="ORF">EX895_001798</name>
</gene>
<dbReference type="PROSITE" id="PS50010">
    <property type="entry name" value="DH_2"/>
    <property type="match status" value="1"/>
</dbReference>
<feature type="compositionally biased region" description="Polar residues" evidence="1">
    <location>
        <begin position="56"/>
        <end position="73"/>
    </location>
</feature>
<feature type="compositionally biased region" description="Polar residues" evidence="1">
    <location>
        <begin position="1036"/>
        <end position="1051"/>
    </location>
</feature>
<feature type="compositionally biased region" description="Low complexity" evidence="1">
    <location>
        <begin position="108"/>
        <end position="122"/>
    </location>
</feature>
<evidence type="ECO:0000313" key="4">
    <source>
        <dbReference type="Proteomes" id="UP000306050"/>
    </source>
</evidence>
<sequence>MVPPRMTSPATPKGEVSTPPLPVKTSSRRPVTAKSARTLSNSSIPTLAITRLARQPPTSSSSNATLVQHSPLPTNRPMRSSICPSSSRAPLPHPALDPSQDHHRSDSGRSTGSSRSTATTDSFFLPQNSHVPNRRFKDLPVPPPSSALADPPKQSRASDALPLGLNIALGSSTAASASRPATHLYRSQSSVSTTPTSPEEGNGSSLGDASPADFPILDDDGLERKTNVRSDEIDSLDDFWRSDYSYARPSLDVARASLPPLMRSNAPIPPSRSQSLDPFAVPLNVCTAADGASKTSDDDHTVQKQSSPDGPVVPLVAANLQKLNSQNTSSSLAGPTLSSSVLSSPCGAPTCTKRSDDRLAVPQRSSYKPALTCTSSDSSAVDHRSQPNKSSSSLSTSSAHENEKAMLATASKRSSTSSSSSFRMTLSRQAKTLRNSFMWTPPANAQAHLKGPERVVTAGSSYPVAQSSSPNLNLTLPTTTSPPVEASSTAASGSVARAQKPKSAPTDKTSKPSSSRSSQSSLDVHLRQSAMQSRRSDANVDSSAPAPSAAHSFKPLPSTDCTKLNERPKSRLSSRLTLQNTNWSMKISNLKTKKSGGTVTTSTPTAPMATSEPSSRAPSRRSKSQASLSSTGTIVPGGTLRVKTRDIVKRPSVLQVSERPGSLATTSTPLRTSERSSAEPQLSPSFAQSFAFLQSQIDPPGQTSPLLAVALPPLKDAQINVSGLVDEARLRGVPEAEPARLENKAARESKTDLVRDEVSGLSSHPTRSQAVDGQEAVSRASLFDRLADSPEAVYKTLVLPAPKALPTSQSLDGMAAISGSTSKKLGHKKHISLGSANLISRSARRTAADPDQRANATPVAHGHVSTRSSFSGALPMFTPVDEENFFFDALASPLNENSSNAPASPSPDDSVLPTFATATDFFPLTATEPVSPVFDRTLASPSTPAVTAMTPSATQAFSQPNRTSLGRRLSGVFDTSRQRSARKDLLASPPQSPRTESTPLYALPARAETSLGFYLRNSLRRERKASLKTAPPQPTLPQNRTDGASMTSDSKSPAAGVRKMSSGFRLDRSSPADRAETSLGLALPAVKAPYGFSNSVLAPTKSSLARCVQPSPPSAGATGRTTVRSTSTSSLGPLTSTSHSRSPQRPANPPSSFRRRSPPPSSRPSVAANESPTKGATVRPTPLTKVPLSMANRLAPSQQTRQTGEGVELTTTPSSGDVRRRRTLSKPVLHPIRTSFAEEPGVARPSTAMGFRGAMTTKDRKMSQPTLDMVDDHEFLAALEQVRAVQRERIEAQVQDAENKTRLARLGMMSGNYLKTKASGSMLNDDDLVKSSADDSPATTTQILQEGESAATPTPGTAAKLGLRHRRSASADSKLSSTQPISAPLRDSEREVDQRQKDIVKAYVDKKSPVGPPTSGLEWGVGKASGKLHDGAFVNDDDWKKEVKALFLIRELVQTERSYARHLSSLLAVVSKMPGVASGNSVGPGIKRKSTSNLFAAYSSAYASKTSPQAVPPSHIGLLRVFLPQLIALSNSLVQRVEENPTSAGVGAAFDVLSAQLESTFVGWSAVASEALQEMRSTELAKAKSAYKIGLVPLMPRESTEVGASTVEASSSIGISSPASGLRSTTLRMTSLTRPTSPIAAARADADNGSLASQVNGATLPVKLSNKRRSTITSTSFIAPSIVVAPAAAKLSASPEQEQGTDVLAASHVGTRASRRFGHSRSQSTFVTPATTPTSSVAPDGGWSGPSMTPSSANLAPVPAAGLTQQQRGVKSLTPMDIAIMPTQRIPRYGLMLRDLLRNTPPESLSHARVQRAISLIQKVALLCDSAAPVPMVKTAKTAPSSGAATPMRAGSVLGMTSADSLVVGARPEPLLATTAGAGAAAGFGVGRRG</sequence>
<feature type="compositionally biased region" description="Polar residues" evidence="1">
    <location>
        <begin position="760"/>
        <end position="771"/>
    </location>
</feature>
<feature type="compositionally biased region" description="Low complexity" evidence="1">
    <location>
        <begin position="539"/>
        <end position="552"/>
    </location>
</feature>
<name>A0A4U7KYB7_9BASI</name>
<feature type="compositionally biased region" description="Low complexity" evidence="1">
    <location>
        <begin position="1115"/>
        <end position="1140"/>
    </location>
</feature>
<feature type="domain" description="DH" evidence="2">
    <location>
        <begin position="1777"/>
        <end position="1827"/>
    </location>
</feature>
<feature type="region of interest" description="Disordered" evidence="1">
    <location>
        <begin position="326"/>
        <end position="425"/>
    </location>
</feature>
<evidence type="ECO:0000259" key="2">
    <source>
        <dbReference type="PROSITE" id="PS50010"/>
    </source>
</evidence>
<dbReference type="Proteomes" id="UP000306050">
    <property type="component" value="Chromosome SGRAM_12"/>
</dbReference>
<feature type="compositionally biased region" description="Polar residues" evidence="1">
    <location>
        <begin position="942"/>
        <end position="964"/>
    </location>
</feature>
<feature type="region of interest" description="Disordered" evidence="1">
    <location>
        <begin position="843"/>
        <end position="865"/>
    </location>
</feature>
<feature type="region of interest" description="Disordered" evidence="1">
    <location>
        <begin position="1715"/>
        <end position="1756"/>
    </location>
</feature>
<keyword evidence="4" id="KW-1185">Reference proteome</keyword>
<dbReference type="PANTHER" id="PTHR24216">
    <property type="entry name" value="PAXILLIN-RELATED"/>
    <property type="match status" value="1"/>
</dbReference>
<feature type="compositionally biased region" description="Basic and acidic residues" evidence="1">
    <location>
        <begin position="739"/>
        <end position="758"/>
    </location>
</feature>
<dbReference type="Pfam" id="PF00621">
    <property type="entry name" value="RhoGEF"/>
    <property type="match status" value="1"/>
</dbReference>
<organism evidence="3 4">
    <name type="scientific">Sporisorium graminicola</name>
    <dbReference type="NCBI Taxonomy" id="280036"/>
    <lineage>
        <taxon>Eukaryota</taxon>
        <taxon>Fungi</taxon>
        <taxon>Dikarya</taxon>
        <taxon>Basidiomycota</taxon>
        <taxon>Ustilaginomycotina</taxon>
        <taxon>Ustilaginomycetes</taxon>
        <taxon>Ustilaginales</taxon>
        <taxon>Ustilaginaceae</taxon>
        <taxon>Sporisorium</taxon>
    </lineage>
</organism>
<proteinExistence type="predicted"/>
<feature type="region of interest" description="Disordered" evidence="1">
    <location>
        <begin position="174"/>
        <end position="229"/>
    </location>
</feature>